<dbReference type="OrthoDB" id="2849215at2759"/>
<keyword evidence="4" id="KW-1185">Reference proteome</keyword>
<feature type="transmembrane region" description="Helical" evidence="2">
    <location>
        <begin position="150"/>
        <end position="168"/>
    </location>
</feature>
<keyword evidence="2" id="KW-0812">Transmembrane</keyword>
<evidence type="ECO:0000313" key="3">
    <source>
        <dbReference type="EMBL" id="KUI73731.1"/>
    </source>
</evidence>
<keyword evidence="2" id="KW-0472">Membrane</keyword>
<evidence type="ECO:0000313" key="4">
    <source>
        <dbReference type="Proteomes" id="UP000078559"/>
    </source>
</evidence>
<proteinExistence type="predicted"/>
<evidence type="ECO:0000256" key="1">
    <source>
        <dbReference type="SAM" id="MobiDB-lite"/>
    </source>
</evidence>
<feature type="transmembrane region" description="Helical" evidence="2">
    <location>
        <begin position="188"/>
        <end position="210"/>
    </location>
</feature>
<name>A0A194WBD5_CYTMA</name>
<sequence length="231" mass="26583">MKTFYAADGSTNWCLPGPTILGRTEILQDPAFQRDFTSEKWRGVKCNIGHDGFLKKWVLFNSQGLAPASSAPRKDKYTPEQAVEAGNPAHKGGRAPNLGGTGDQPYIRPDGTLWSRQGLQTRIKWLFDEPGYSSMRKSHPYLAWKMVEDCLTPLVMIVCIFVCLVYLFRMLADILDFVTDYPYCWVHFWVVPFIRLWPYSSDVLVLFYGLDDEVWSNRDLEGSHHKRHKLM</sequence>
<reference evidence="3" key="1">
    <citation type="submission" date="2014-12" db="EMBL/GenBank/DDBJ databases">
        <title>Genome Sequence of Valsa Canker Pathogens Uncovers a Specific Adaption of Colonization on Woody Bark.</title>
        <authorList>
            <person name="Yin Z."/>
            <person name="Liu H."/>
            <person name="Gao X."/>
            <person name="Li Z."/>
            <person name="Song N."/>
            <person name="Ke X."/>
            <person name="Dai Q."/>
            <person name="Wu Y."/>
            <person name="Sun Y."/>
            <person name="Xu J.-R."/>
            <person name="Kang Z.K."/>
            <person name="Wang L."/>
            <person name="Huang L."/>
        </authorList>
    </citation>
    <scope>NUCLEOTIDE SEQUENCE [LARGE SCALE GENOMIC DNA]</scope>
    <source>
        <strain evidence="3">03-8</strain>
    </source>
</reference>
<dbReference type="AlphaFoldDB" id="A0A194WBD5"/>
<accession>A0A194WBD5</accession>
<feature type="region of interest" description="Disordered" evidence="1">
    <location>
        <begin position="67"/>
        <end position="104"/>
    </location>
</feature>
<organism evidence="3 4">
    <name type="scientific">Cytospora mali</name>
    <name type="common">Apple Valsa canker fungus</name>
    <name type="synonym">Valsa mali</name>
    <dbReference type="NCBI Taxonomy" id="578113"/>
    <lineage>
        <taxon>Eukaryota</taxon>
        <taxon>Fungi</taxon>
        <taxon>Dikarya</taxon>
        <taxon>Ascomycota</taxon>
        <taxon>Pezizomycotina</taxon>
        <taxon>Sordariomycetes</taxon>
        <taxon>Sordariomycetidae</taxon>
        <taxon>Diaporthales</taxon>
        <taxon>Cytosporaceae</taxon>
        <taxon>Cytospora</taxon>
    </lineage>
</organism>
<dbReference type="Proteomes" id="UP000078559">
    <property type="component" value="Chromosome 11"/>
</dbReference>
<keyword evidence="2" id="KW-1133">Transmembrane helix</keyword>
<gene>
    <name evidence="3" type="ORF">VM1G_09159</name>
</gene>
<protein>
    <submittedName>
        <fullName evidence="3">Uncharacterized protein</fullName>
    </submittedName>
</protein>
<evidence type="ECO:0000256" key="2">
    <source>
        <dbReference type="SAM" id="Phobius"/>
    </source>
</evidence>
<dbReference type="EMBL" id="CM003108">
    <property type="protein sequence ID" value="KUI73731.1"/>
    <property type="molecule type" value="Genomic_DNA"/>
</dbReference>